<reference evidence="3" key="1">
    <citation type="submission" date="2025-08" db="UniProtKB">
        <authorList>
            <consortium name="RefSeq"/>
        </authorList>
    </citation>
    <scope>IDENTIFICATION</scope>
</reference>
<dbReference type="RefSeq" id="XP_021829763.1">
    <property type="nucleotide sequence ID" value="XM_021974071.1"/>
</dbReference>
<organism evidence="2 3">
    <name type="scientific">Prunus avium</name>
    <name type="common">Cherry</name>
    <name type="synonym">Cerasus avium</name>
    <dbReference type="NCBI Taxonomy" id="42229"/>
    <lineage>
        <taxon>Eukaryota</taxon>
        <taxon>Viridiplantae</taxon>
        <taxon>Streptophyta</taxon>
        <taxon>Embryophyta</taxon>
        <taxon>Tracheophyta</taxon>
        <taxon>Spermatophyta</taxon>
        <taxon>Magnoliopsida</taxon>
        <taxon>eudicotyledons</taxon>
        <taxon>Gunneridae</taxon>
        <taxon>Pentapetalae</taxon>
        <taxon>rosids</taxon>
        <taxon>fabids</taxon>
        <taxon>Rosales</taxon>
        <taxon>Rosaceae</taxon>
        <taxon>Amygdaloideae</taxon>
        <taxon>Amygdaleae</taxon>
        <taxon>Prunus</taxon>
    </lineage>
</organism>
<name>A0A6P5TQE1_PRUAV</name>
<feature type="compositionally biased region" description="Polar residues" evidence="1">
    <location>
        <begin position="49"/>
        <end position="64"/>
    </location>
</feature>
<evidence type="ECO:0000256" key="1">
    <source>
        <dbReference type="SAM" id="MobiDB-lite"/>
    </source>
</evidence>
<protein>
    <submittedName>
        <fullName evidence="3">Uncharacterized protein LOC110769998 isoform X1</fullName>
    </submittedName>
</protein>
<dbReference type="Proteomes" id="UP000515124">
    <property type="component" value="Unplaced"/>
</dbReference>
<feature type="compositionally biased region" description="Basic and acidic residues" evidence="1">
    <location>
        <begin position="1"/>
        <end position="22"/>
    </location>
</feature>
<proteinExistence type="predicted"/>
<sequence length="121" mass="13926">MAEDRSRTEAEQLNKSPQERVRNRFSGVPRTLSELERQEERTEQELQHNENSSEVQNTDENSETFNILENEIIANESTDVGIHDTYNEYHEGGGAVDVHQARNHNIGGNSNLFKQRQACRD</sequence>
<dbReference type="KEGG" id="pavi:110769998"/>
<feature type="compositionally biased region" description="Basic and acidic residues" evidence="1">
    <location>
        <begin position="33"/>
        <end position="48"/>
    </location>
</feature>
<dbReference type="GeneID" id="110769998"/>
<dbReference type="AlphaFoldDB" id="A0A6P5TQE1"/>
<accession>A0A6P5TQE1</accession>
<keyword evidence="2" id="KW-1185">Reference proteome</keyword>
<gene>
    <name evidence="3" type="primary">LOC110769998</name>
</gene>
<dbReference type="Gramene" id="Pav_sc0001809.1_g050.1.br:mrna">
    <property type="protein sequence ID" value="Pav_sc0001809.1_g050.1.br:mrna"/>
    <property type="gene ID" value="Pav_sc0001809.1_g050.1.br"/>
</dbReference>
<feature type="region of interest" description="Disordered" evidence="1">
    <location>
        <begin position="1"/>
        <end position="64"/>
    </location>
</feature>
<evidence type="ECO:0000313" key="2">
    <source>
        <dbReference type="Proteomes" id="UP000515124"/>
    </source>
</evidence>
<evidence type="ECO:0000313" key="3">
    <source>
        <dbReference type="RefSeq" id="XP_021829763.1"/>
    </source>
</evidence>